<dbReference type="EMBL" id="BAABGY010000007">
    <property type="protein sequence ID" value="GAA4328081.1"/>
    <property type="molecule type" value="Genomic_DNA"/>
</dbReference>
<evidence type="ECO:0000313" key="2">
    <source>
        <dbReference type="Proteomes" id="UP001501725"/>
    </source>
</evidence>
<organism evidence="1 2">
    <name type="scientific">Flaviaesturariibacter amylovorans</name>
    <dbReference type="NCBI Taxonomy" id="1084520"/>
    <lineage>
        <taxon>Bacteria</taxon>
        <taxon>Pseudomonadati</taxon>
        <taxon>Bacteroidota</taxon>
        <taxon>Chitinophagia</taxon>
        <taxon>Chitinophagales</taxon>
        <taxon>Chitinophagaceae</taxon>
        <taxon>Flaviaestuariibacter</taxon>
    </lineage>
</organism>
<dbReference type="Proteomes" id="UP001501725">
    <property type="component" value="Unassembled WGS sequence"/>
</dbReference>
<sequence>MVAFQEKVATFHHEAEATTNVINRGSDEHLDFIISIKPKIQSLTANLNNFLLEIIPLSNTSPLEDIQSGMLDLKDIYRQLLQLIARMHDCGLYNDIKATARALTHGTENLREFIYDLEHYRIHPDAELEELLAGK</sequence>
<comment type="caution">
    <text evidence="1">The sequence shown here is derived from an EMBL/GenBank/DDBJ whole genome shotgun (WGS) entry which is preliminary data.</text>
</comment>
<name>A0ABP8GPI0_9BACT</name>
<gene>
    <name evidence="1" type="ORF">GCM10023184_17760</name>
</gene>
<dbReference type="RefSeq" id="WP_345255179.1">
    <property type="nucleotide sequence ID" value="NZ_BAABGY010000007.1"/>
</dbReference>
<protein>
    <submittedName>
        <fullName evidence="1">Uncharacterized protein</fullName>
    </submittedName>
</protein>
<reference evidence="2" key="1">
    <citation type="journal article" date="2019" name="Int. J. Syst. Evol. Microbiol.">
        <title>The Global Catalogue of Microorganisms (GCM) 10K type strain sequencing project: providing services to taxonomists for standard genome sequencing and annotation.</title>
        <authorList>
            <consortium name="The Broad Institute Genomics Platform"/>
            <consortium name="The Broad Institute Genome Sequencing Center for Infectious Disease"/>
            <person name="Wu L."/>
            <person name="Ma J."/>
        </authorList>
    </citation>
    <scope>NUCLEOTIDE SEQUENCE [LARGE SCALE GENOMIC DNA]</scope>
    <source>
        <strain evidence="2">JCM 17919</strain>
    </source>
</reference>
<evidence type="ECO:0000313" key="1">
    <source>
        <dbReference type="EMBL" id="GAA4328081.1"/>
    </source>
</evidence>
<keyword evidence="2" id="KW-1185">Reference proteome</keyword>
<proteinExistence type="predicted"/>
<accession>A0ABP8GPI0</accession>